<protein>
    <submittedName>
        <fullName evidence="1">Uncharacterized protein</fullName>
    </submittedName>
</protein>
<evidence type="ECO:0000313" key="1">
    <source>
        <dbReference type="EMBL" id="GIY26533.1"/>
    </source>
</evidence>
<organism evidence="1 2">
    <name type="scientific">Caerostris extrusa</name>
    <name type="common">Bark spider</name>
    <name type="synonym">Caerostris bankana</name>
    <dbReference type="NCBI Taxonomy" id="172846"/>
    <lineage>
        <taxon>Eukaryota</taxon>
        <taxon>Metazoa</taxon>
        <taxon>Ecdysozoa</taxon>
        <taxon>Arthropoda</taxon>
        <taxon>Chelicerata</taxon>
        <taxon>Arachnida</taxon>
        <taxon>Araneae</taxon>
        <taxon>Araneomorphae</taxon>
        <taxon>Entelegynae</taxon>
        <taxon>Araneoidea</taxon>
        <taxon>Araneidae</taxon>
        <taxon>Caerostris</taxon>
    </lineage>
</organism>
<name>A0AAV4RXB4_CAEEX</name>
<reference evidence="1 2" key="1">
    <citation type="submission" date="2021-06" db="EMBL/GenBank/DDBJ databases">
        <title>Caerostris extrusa draft genome.</title>
        <authorList>
            <person name="Kono N."/>
            <person name="Arakawa K."/>
        </authorList>
    </citation>
    <scope>NUCLEOTIDE SEQUENCE [LARGE SCALE GENOMIC DNA]</scope>
</reference>
<sequence length="142" mass="16186">MGCKTLFMGFITSSYLLKTQNDFIVEGFIASITGRCGNFRISLACKTLKDSSTLKLQRTFSTVNIKQSRLFKTFLVPPTSTTFLPRRIDASPERRKQFPTNHLCSLQIRISRRSHLISPRSLLVCVCPREEVFESSLCVFVQ</sequence>
<comment type="caution">
    <text evidence="1">The sequence shown here is derived from an EMBL/GenBank/DDBJ whole genome shotgun (WGS) entry which is preliminary data.</text>
</comment>
<dbReference type="EMBL" id="BPLR01008696">
    <property type="protein sequence ID" value="GIY26533.1"/>
    <property type="molecule type" value="Genomic_DNA"/>
</dbReference>
<accession>A0AAV4RXB4</accession>
<gene>
    <name evidence="1" type="ORF">CEXT_500861</name>
</gene>
<dbReference type="AlphaFoldDB" id="A0AAV4RXB4"/>
<keyword evidence="2" id="KW-1185">Reference proteome</keyword>
<dbReference type="Proteomes" id="UP001054945">
    <property type="component" value="Unassembled WGS sequence"/>
</dbReference>
<proteinExistence type="predicted"/>
<evidence type="ECO:0000313" key="2">
    <source>
        <dbReference type="Proteomes" id="UP001054945"/>
    </source>
</evidence>